<dbReference type="Proteomes" id="UP000705283">
    <property type="component" value="Unassembled WGS sequence"/>
</dbReference>
<comment type="caution">
    <text evidence="2">The sequence shown here is derived from an EMBL/GenBank/DDBJ whole genome shotgun (WGS) entry which is preliminary data.</text>
</comment>
<dbReference type="InterPro" id="IPR024289">
    <property type="entry name" value="DUF3828"/>
</dbReference>
<dbReference type="EMBL" id="MRWD01000001">
    <property type="protein sequence ID" value="ORJ23237.1"/>
    <property type="molecule type" value="Genomic_DNA"/>
</dbReference>
<protein>
    <submittedName>
        <fullName evidence="2">Lipoprotein</fullName>
    </submittedName>
</protein>
<dbReference type="Pfam" id="PF12883">
    <property type="entry name" value="DUF3828"/>
    <property type="match status" value="1"/>
</dbReference>
<keyword evidence="2" id="KW-0449">Lipoprotein</keyword>
<sequence>MKKRLITPILPLLLALGGCTQVTPAYQDIGSRNAPCIDGGPDAVAQQFYDYRISKHQSGFPTTSQLSEYRPYLSNDLYQALLNAQHEPKIDVAATPNEKSGQTTGDVFSSLFQGPTSVKVASASTIPNTDARNIPLRVSMVNDSNKGQQATWKDEVLMTRQGHCWAIDDVRYMANLDFASSGSLRQVLEKNREK</sequence>
<dbReference type="PROSITE" id="PS51257">
    <property type="entry name" value="PROKAR_LIPOPROTEIN"/>
    <property type="match status" value="1"/>
</dbReference>
<dbReference type="EMBL" id="JADMKS010000001">
    <property type="protein sequence ID" value="MBF6635640.1"/>
    <property type="molecule type" value="Genomic_DNA"/>
</dbReference>
<reference evidence="3 4" key="2">
    <citation type="journal article" date="2017" name="Int. J. Syst. Evol. Microbiol.">
        <title>Rouxiella badensis sp. nov. and Rouxiella silvae sp. nov. isolated from peat bog soil in Germany and emendation of the genus description.</title>
        <authorList>
            <person name="Le Fleche-Mateos A."/>
            <person name="Kugler J.H."/>
            <person name="Hansen S.H."/>
            <person name="Syldatk C."/>
            <person name="Hausmann R."/>
            <person name="Lomprez F."/>
            <person name="Vandenbogaert M."/>
            <person name="Manuguerra J.C."/>
            <person name="Grimont P.A."/>
        </authorList>
    </citation>
    <scope>NUCLEOTIDE SEQUENCE [LARGE SCALE GENOMIC DNA]</scope>
    <source>
        <strain evidence="3 4">213</strain>
    </source>
</reference>
<dbReference type="RefSeq" id="WP_055777853.1">
    <property type="nucleotide sequence ID" value="NZ_CBCSCF010000002.1"/>
</dbReference>
<dbReference type="Proteomes" id="UP000192722">
    <property type="component" value="Unassembled WGS sequence"/>
</dbReference>
<reference evidence="2" key="4">
    <citation type="submission" date="2022-09" db="EMBL/GenBank/DDBJ databases">
        <title>Rouxiella aceris sp. nov., isolated from tree sap and emended description of the genus Rhouxiella.</title>
        <authorList>
            <person name="Kim I.S."/>
        </authorList>
    </citation>
    <scope>NUCLEOTIDE SEQUENCE</scope>
    <source>
        <strain evidence="2">SAP-2</strain>
    </source>
</reference>
<dbReference type="AlphaFoldDB" id="A0AA41BV25"/>
<evidence type="ECO:0000313" key="4">
    <source>
        <dbReference type="Proteomes" id="UP000192722"/>
    </source>
</evidence>
<keyword evidence="4" id="KW-1185">Reference proteome</keyword>
<organism evidence="2 5">
    <name type="scientific">Rouxiella silvae</name>
    <dbReference type="NCBI Taxonomy" id="1646373"/>
    <lineage>
        <taxon>Bacteria</taxon>
        <taxon>Pseudomonadati</taxon>
        <taxon>Pseudomonadota</taxon>
        <taxon>Gammaproteobacteria</taxon>
        <taxon>Enterobacterales</taxon>
        <taxon>Yersiniaceae</taxon>
        <taxon>Rouxiella</taxon>
    </lineage>
</organism>
<evidence type="ECO:0000313" key="2">
    <source>
        <dbReference type="EMBL" id="MBF6635640.1"/>
    </source>
</evidence>
<name>A0AA41BV25_9GAMM</name>
<evidence type="ECO:0000313" key="3">
    <source>
        <dbReference type="EMBL" id="ORJ23237.1"/>
    </source>
</evidence>
<dbReference type="NCBIfam" id="NF007824">
    <property type="entry name" value="PRK10533.1"/>
    <property type="match status" value="1"/>
</dbReference>
<evidence type="ECO:0000313" key="5">
    <source>
        <dbReference type="Proteomes" id="UP000705283"/>
    </source>
</evidence>
<proteinExistence type="predicted"/>
<reference evidence="2" key="3">
    <citation type="submission" date="2020-11" db="EMBL/GenBank/DDBJ databases">
        <authorList>
            <person name="Lee S.D."/>
        </authorList>
    </citation>
    <scope>NUCLEOTIDE SEQUENCE</scope>
    <source>
        <strain evidence="2">SAP-2</strain>
    </source>
</reference>
<reference evidence="3" key="1">
    <citation type="submission" date="2016-12" db="EMBL/GenBank/DDBJ databases">
        <authorList>
            <person name="Le Fleche-Mateos A."/>
        </authorList>
    </citation>
    <scope>NUCLEOTIDE SEQUENCE</scope>
    <source>
        <strain evidence="3">213</strain>
    </source>
</reference>
<gene>
    <name evidence="3" type="ORF">BS639_00605</name>
    <name evidence="2" type="ORF">ITX54_03035</name>
</gene>
<feature type="domain" description="DUF3828" evidence="1">
    <location>
        <begin position="41"/>
        <end position="173"/>
    </location>
</feature>
<evidence type="ECO:0000259" key="1">
    <source>
        <dbReference type="Pfam" id="PF12883"/>
    </source>
</evidence>
<accession>A0AA41BV25</accession>